<keyword evidence="13" id="KW-1185">Reference proteome</keyword>
<dbReference type="PANTHER" id="PTHR46494:SF3">
    <property type="entry name" value="ZINC TRANSPORT PROTEIN ZNTB"/>
    <property type="match status" value="1"/>
</dbReference>
<dbReference type="GO" id="GO:0050897">
    <property type="term" value="F:cobalt ion binding"/>
    <property type="evidence" value="ECO:0007669"/>
    <property type="project" value="TreeGrafter"/>
</dbReference>
<dbReference type="SUPFAM" id="SSF143865">
    <property type="entry name" value="CorA soluble domain-like"/>
    <property type="match status" value="1"/>
</dbReference>
<dbReference type="RefSeq" id="WP_220228440.1">
    <property type="nucleotide sequence ID" value="NZ_JAICBX010000002.1"/>
</dbReference>
<evidence type="ECO:0000256" key="7">
    <source>
        <dbReference type="ARBA" id="ARBA00022833"/>
    </source>
</evidence>
<feature type="transmembrane region" description="Helical" evidence="11">
    <location>
        <begin position="275"/>
        <end position="296"/>
    </location>
</feature>
<evidence type="ECO:0000256" key="8">
    <source>
        <dbReference type="ARBA" id="ARBA00022989"/>
    </source>
</evidence>
<evidence type="ECO:0000256" key="10">
    <source>
        <dbReference type="ARBA" id="ARBA00023136"/>
    </source>
</evidence>
<keyword evidence="8 11" id="KW-1133">Transmembrane helix</keyword>
<dbReference type="InterPro" id="IPR045861">
    <property type="entry name" value="CorA_cytoplasmic_dom"/>
</dbReference>
<dbReference type="Proteomes" id="UP001196509">
    <property type="component" value="Unassembled WGS sequence"/>
</dbReference>
<dbReference type="GO" id="GO:0015095">
    <property type="term" value="F:magnesium ion transmembrane transporter activity"/>
    <property type="evidence" value="ECO:0007669"/>
    <property type="project" value="TreeGrafter"/>
</dbReference>
<dbReference type="GO" id="GO:0015087">
    <property type="term" value="F:cobalt ion transmembrane transporter activity"/>
    <property type="evidence" value="ECO:0007669"/>
    <property type="project" value="TreeGrafter"/>
</dbReference>
<dbReference type="InterPro" id="IPR045863">
    <property type="entry name" value="CorA_TM1_TM2"/>
</dbReference>
<comment type="similarity">
    <text evidence="2">Belongs to the CorA metal ion transporter (MIT) (TC 1.A.35) family.</text>
</comment>
<comment type="caution">
    <text evidence="12">The sequence shown here is derived from an EMBL/GenBank/DDBJ whole genome shotgun (WGS) entry which is preliminary data.</text>
</comment>
<comment type="subcellular location">
    <subcellularLocation>
        <location evidence="1">Cell membrane</location>
        <topology evidence="1">Multi-pass membrane protein</topology>
    </subcellularLocation>
</comment>
<evidence type="ECO:0000256" key="6">
    <source>
        <dbReference type="ARBA" id="ARBA00022692"/>
    </source>
</evidence>
<evidence type="ECO:0000256" key="4">
    <source>
        <dbReference type="ARBA" id="ARBA00022475"/>
    </source>
</evidence>
<dbReference type="EMBL" id="JAICBX010000002">
    <property type="protein sequence ID" value="MBW8637758.1"/>
    <property type="molecule type" value="Genomic_DNA"/>
</dbReference>
<dbReference type="Pfam" id="PF01544">
    <property type="entry name" value="CorA"/>
    <property type="match status" value="1"/>
</dbReference>
<accession>A0AAE2ZJP9</accession>
<keyword evidence="5" id="KW-0997">Cell inner membrane</keyword>
<proteinExistence type="inferred from homology"/>
<evidence type="ECO:0000256" key="11">
    <source>
        <dbReference type="SAM" id="Phobius"/>
    </source>
</evidence>
<protein>
    <submittedName>
        <fullName evidence="12">Zinc transporter ZntB</fullName>
    </submittedName>
</protein>
<keyword evidence="4" id="KW-1003">Cell membrane</keyword>
<evidence type="ECO:0000256" key="1">
    <source>
        <dbReference type="ARBA" id="ARBA00004651"/>
    </source>
</evidence>
<feature type="transmembrane region" description="Helical" evidence="11">
    <location>
        <begin position="308"/>
        <end position="328"/>
    </location>
</feature>
<keyword evidence="6 11" id="KW-0812">Transmembrane</keyword>
<reference evidence="12" key="1">
    <citation type="submission" date="2021-08" db="EMBL/GenBank/DDBJ databases">
        <title>Hoeflea bacterium WL0058 sp. nov., isolated from the sediment.</title>
        <authorList>
            <person name="Wang L."/>
            <person name="Zhang D."/>
        </authorList>
    </citation>
    <scope>NUCLEOTIDE SEQUENCE</scope>
    <source>
        <strain evidence="12">WL0058</strain>
    </source>
</reference>
<dbReference type="InterPro" id="IPR002523">
    <property type="entry name" value="MgTranspt_CorA/ZnTranspt_ZntB"/>
</dbReference>
<gene>
    <name evidence="12" type="ORF">K1W69_11220</name>
</gene>
<organism evidence="12 13">
    <name type="scientific">Flavimaribacter sediminis</name>
    <dbReference type="NCBI Taxonomy" id="2865987"/>
    <lineage>
        <taxon>Bacteria</taxon>
        <taxon>Pseudomonadati</taxon>
        <taxon>Pseudomonadota</taxon>
        <taxon>Alphaproteobacteria</taxon>
        <taxon>Hyphomicrobiales</taxon>
        <taxon>Rhizobiaceae</taxon>
        <taxon>Flavimaribacter</taxon>
    </lineage>
</organism>
<sequence length="334" mass="37762">MANKTKSSKRKTEVPGSTVFLFDGTGHGTRLTLDELDQADTSAPGAFTWVHLNRMNEKALQWLRKCGIDLHVFEALTAAETRPRCTLHEDGVLLNLRGININPGEEPEDMIDIRLWIEDSDVISLGWRPLAAVRDLIEAIKAERAPTSPGDLVSRLALRLADRIDPTVLELNEQIDDIEEQVLDDIDEVSRPLLADVRRTAIVLRRYMFPQRDALSTLEIEDIEWLSLRDRSRIREAAERMMRLGEELDAIRDRAQVVHDQVMDNRAERMNRQMLVLSVVAALFLPLSLLTGLLGINVGGMPGLNDHWAFAVVCGILVVMGLFEIWLFRKIGLF</sequence>
<dbReference type="AlphaFoldDB" id="A0AAE2ZJP9"/>
<dbReference type="PANTHER" id="PTHR46494">
    <property type="entry name" value="CORA FAMILY METAL ION TRANSPORTER (EUROFUNG)"/>
    <property type="match status" value="1"/>
</dbReference>
<evidence type="ECO:0000256" key="2">
    <source>
        <dbReference type="ARBA" id="ARBA00009765"/>
    </source>
</evidence>
<name>A0AAE2ZJP9_9HYPH</name>
<keyword evidence="10 11" id="KW-0472">Membrane</keyword>
<dbReference type="Gene3D" id="3.30.460.20">
    <property type="entry name" value="CorA soluble domain-like"/>
    <property type="match status" value="1"/>
</dbReference>
<evidence type="ECO:0000313" key="12">
    <source>
        <dbReference type="EMBL" id="MBW8637758.1"/>
    </source>
</evidence>
<dbReference type="GO" id="GO:0005886">
    <property type="term" value="C:plasma membrane"/>
    <property type="evidence" value="ECO:0007669"/>
    <property type="project" value="UniProtKB-SubCell"/>
</dbReference>
<keyword evidence="3" id="KW-0813">Transport</keyword>
<keyword evidence="9" id="KW-0406">Ion transport</keyword>
<dbReference type="GO" id="GO:0000287">
    <property type="term" value="F:magnesium ion binding"/>
    <property type="evidence" value="ECO:0007669"/>
    <property type="project" value="TreeGrafter"/>
</dbReference>
<dbReference type="Gene3D" id="1.20.58.340">
    <property type="entry name" value="Magnesium transport protein CorA, transmembrane region"/>
    <property type="match status" value="2"/>
</dbReference>
<dbReference type="CDD" id="cd12833">
    <property type="entry name" value="ZntB-like_1"/>
    <property type="match status" value="1"/>
</dbReference>
<dbReference type="SUPFAM" id="SSF144083">
    <property type="entry name" value="Magnesium transport protein CorA, transmembrane region"/>
    <property type="match status" value="1"/>
</dbReference>
<keyword evidence="7" id="KW-0862">Zinc</keyword>
<evidence type="ECO:0000256" key="9">
    <source>
        <dbReference type="ARBA" id="ARBA00023065"/>
    </source>
</evidence>
<evidence type="ECO:0000313" key="13">
    <source>
        <dbReference type="Proteomes" id="UP001196509"/>
    </source>
</evidence>
<evidence type="ECO:0000256" key="5">
    <source>
        <dbReference type="ARBA" id="ARBA00022519"/>
    </source>
</evidence>
<evidence type="ECO:0000256" key="3">
    <source>
        <dbReference type="ARBA" id="ARBA00022448"/>
    </source>
</evidence>